<organism evidence="2 3">
    <name type="scientific">Edhazardia aedis (strain USNM 41457)</name>
    <name type="common">Microsporidian parasite</name>
    <dbReference type="NCBI Taxonomy" id="1003232"/>
    <lineage>
        <taxon>Eukaryota</taxon>
        <taxon>Fungi</taxon>
        <taxon>Fungi incertae sedis</taxon>
        <taxon>Microsporidia</taxon>
        <taxon>Edhazardia</taxon>
    </lineage>
</organism>
<dbReference type="Proteomes" id="UP000003163">
    <property type="component" value="Unassembled WGS sequence"/>
</dbReference>
<keyword evidence="1" id="KW-0472">Membrane</keyword>
<evidence type="ECO:0000313" key="2">
    <source>
        <dbReference type="EMBL" id="EJW02196.1"/>
    </source>
</evidence>
<proteinExistence type="predicted"/>
<reference evidence="2 3" key="1">
    <citation type="submission" date="2011-08" db="EMBL/GenBank/DDBJ databases">
        <authorList>
            <person name="Liu Z.J."/>
            <person name="Shi F.L."/>
            <person name="Lu J.Q."/>
            <person name="Li M."/>
            <person name="Wang Z.L."/>
        </authorList>
    </citation>
    <scope>NUCLEOTIDE SEQUENCE [LARGE SCALE GENOMIC DNA]</scope>
    <source>
        <strain evidence="2 3">USNM 41457</strain>
    </source>
</reference>
<keyword evidence="3" id="KW-1185">Reference proteome</keyword>
<evidence type="ECO:0000313" key="3">
    <source>
        <dbReference type="Proteomes" id="UP000003163"/>
    </source>
</evidence>
<dbReference type="AlphaFoldDB" id="J9D304"/>
<dbReference type="EMBL" id="AFBI03000084">
    <property type="protein sequence ID" value="EJW02196.1"/>
    <property type="molecule type" value="Genomic_DNA"/>
</dbReference>
<keyword evidence="1" id="KW-0812">Transmembrane</keyword>
<protein>
    <submittedName>
        <fullName evidence="2">Uncharacterized protein</fullName>
    </submittedName>
</protein>
<evidence type="ECO:0000256" key="1">
    <source>
        <dbReference type="SAM" id="Phobius"/>
    </source>
</evidence>
<dbReference type="InParanoid" id="J9D304"/>
<comment type="caution">
    <text evidence="2">The sequence shown here is derived from an EMBL/GenBank/DDBJ whole genome shotgun (WGS) entry which is preliminary data.</text>
</comment>
<dbReference type="VEuPathDB" id="MicrosporidiaDB:EDEG_03350"/>
<dbReference type="HOGENOM" id="CLU_333452_0_0_1"/>
<sequence>MLLCKNYSAKKIKAKKTRSLIYFSSNYRIVNSLIVIFTGRVLNLLFLNHIVNHLRMCAASQGFILDKYYTKLIFSNSLNDEFLAEGKRNISNDGLLKLYSKNIFKNGSVITGYKNTNNDILKTIKKCFRLNKNFTLIVHCFNHNKKIEKNFQKERVEYNDYLFSKIYECDENEINYTSSESHLFKKVFDISDFDGLITACTEYYTDTKKDNVREKFIEFGFPLIKIHARNDFSFRCFVFLDDMSNSDLKPFMKMFHHEYDNNKFPKINPDNFMQIFGKTQNIEDFQYQIYSLYRESDFKITSKFLYTDLMLIANKNTMKIVIDKLSVVSDDLDCYKNKRTNTFVNYVFFNEFWSHEQDSIEIYNSGNNSIKLVYSRHPEFKNIELCLKFSFCDFARFSVIFQEELFNINRPRQSQKNQGSLKKSRLSSKIVIKYIENSENYHLKNYKRIFRFYDDGIDNDLNYDVNEEELNEYYFFVSNLFSLIRNLSTRENVSEFRRKLRVLIYRGFLVKPIKANKYVELSDFSDINIDKIAGMIVKNFDEKRFVACVSFKDFNLGISNKKEFDYKNITNALDLYGYYQPHFFWNSENYSSLLEPYVYNWNRTPNAVGFLTLQEYIGALFSRIISLVPIFKVYEIAYSHIPKPENIFLSFIGRFHDKYVVTISYIPFFVFNTSCNNDHFVKETLKSIKSKYKTEGFIDGMDLFYIIVLNFIRQNMHFLYLEAEFIDMFTIKQYLIELVTNSNLKHLVELTMLKIKKKAELYIDFKTQNRTMSNPDPTQDNNFKISALNNMTFLRDKLSVSTSYSFNEQIIHIIAQNIHKYHITKQFRIIILMYNHITELPDDEWSERVANSLINLR</sequence>
<accession>J9D304</accession>
<name>J9D304_EDHAE</name>
<keyword evidence="1" id="KW-1133">Transmembrane helix</keyword>
<feature type="transmembrane region" description="Helical" evidence="1">
    <location>
        <begin position="20"/>
        <end position="47"/>
    </location>
</feature>
<reference evidence="3" key="2">
    <citation type="submission" date="2015-07" db="EMBL/GenBank/DDBJ databases">
        <title>Contrasting host-pathogen interactions and genome evolution in two generalist and specialist microsporidian pathogens of mosquitoes.</title>
        <authorList>
            <consortium name="The Broad Institute Genomics Platform"/>
            <consortium name="The Broad Institute Genome Sequencing Center for Infectious Disease"/>
            <person name="Cuomo C.A."/>
            <person name="Sanscrainte N.D."/>
            <person name="Goldberg J.M."/>
            <person name="Heiman D."/>
            <person name="Young S."/>
            <person name="Zeng Q."/>
            <person name="Becnel J.J."/>
            <person name="Birren B.W."/>
        </authorList>
    </citation>
    <scope>NUCLEOTIDE SEQUENCE [LARGE SCALE GENOMIC DNA]</scope>
    <source>
        <strain evidence="3">USNM 41457</strain>
    </source>
</reference>
<gene>
    <name evidence="2" type="ORF">EDEG_03350</name>
</gene>